<dbReference type="Proteomes" id="UP000236754">
    <property type="component" value="Unassembled WGS sequence"/>
</dbReference>
<reference evidence="1 2" key="1">
    <citation type="submission" date="2016-10" db="EMBL/GenBank/DDBJ databases">
        <authorList>
            <person name="de Groot N.N."/>
        </authorList>
    </citation>
    <scope>NUCLEOTIDE SEQUENCE [LARGE SCALE GENOMIC DNA]</scope>
    <source>
        <strain evidence="1 2">CGMCC 4.2023</strain>
    </source>
</reference>
<dbReference type="InterPro" id="IPR039498">
    <property type="entry name" value="NTP_transf_5"/>
</dbReference>
<dbReference type="EMBL" id="FNVU01000029">
    <property type="protein sequence ID" value="SEG94233.1"/>
    <property type="molecule type" value="Genomic_DNA"/>
</dbReference>
<dbReference type="RefSeq" id="WP_103890742.1">
    <property type="nucleotide sequence ID" value="NZ_FNVU01000029.1"/>
</dbReference>
<keyword evidence="1" id="KW-0808">Transferase</keyword>
<proteinExistence type="predicted"/>
<accession>A0A1H6EAH5</accession>
<sequence>MSIVPPGAAPFLRPLYGADDEAPPDPAVVLDGAALDALKETKAAYTALHAWAARSLPLDAAARAELDRLRTREAVLDRELAAASGHLTAAGIEHVLLRGHALGTRYPPGRVRQYNDVDLLLRDGSALPAALTALRPLGYFVARPVVCRRDRAGLWAGAALNRRVEGLGHPMYLDITTLGPGLDRAAALPLPAGAWAGVRDLTVLGTAVPVLGSTWQAVVFAVELVERAGAFIVRDLLDLLALDRGGTDWDAVAAALGRAPAAAAAATALAELHVLARATGVPVGELPVPLRAARARPPFPLRGRRGAVRTLDRLVARARAHHPARTRRAVAHFPVRAWFALGLPVFVLPPAAGRKPPGGAVLRAVGLPGHRALVYPLVPPGYSRAAFVPPAEEQT</sequence>
<dbReference type="AlphaFoldDB" id="A0A1H6EAH5"/>
<evidence type="ECO:0000313" key="1">
    <source>
        <dbReference type="EMBL" id="SEG94233.1"/>
    </source>
</evidence>
<dbReference type="Pfam" id="PF14907">
    <property type="entry name" value="NTP_transf_5"/>
    <property type="match status" value="1"/>
</dbReference>
<dbReference type="OrthoDB" id="9937908at2"/>
<dbReference type="GO" id="GO:0016740">
    <property type="term" value="F:transferase activity"/>
    <property type="evidence" value="ECO:0007669"/>
    <property type="project" value="UniProtKB-KW"/>
</dbReference>
<evidence type="ECO:0000313" key="2">
    <source>
        <dbReference type="Proteomes" id="UP000236754"/>
    </source>
</evidence>
<organism evidence="1 2">
    <name type="scientific">Actinacidiphila yanglinensis</name>
    <dbReference type="NCBI Taxonomy" id="310779"/>
    <lineage>
        <taxon>Bacteria</taxon>
        <taxon>Bacillati</taxon>
        <taxon>Actinomycetota</taxon>
        <taxon>Actinomycetes</taxon>
        <taxon>Kitasatosporales</taxon>
        <taxon>Streptomycetaceae</taxon>
        <taxon>Actinacidiphila</taxon>
    </lineage>
</organism>
<name>A0A1H6EAH5_9ACTN</name>
<keyword evidence="2" id="KW-1185">Reference proteome</keyword>
<protein>
    <submittedName>
        <fullName evidence="1">Uncharacterized nucleotidyltransferase</fullName>
    </submittedName>
</protein>
<gene>
    <name evidence="1" type="ORF">SAMN05216223_12986</name>
</gene>